<dbReference type="GO" id="GO:2000008">
    <property type="term" value="P:regulation of protein localization to cell surface"/>
    <property type="evidence" value="ECO:0007669"/>
    <property type="project" value="TreeGrafter"/>
</dbReference>
<name>A0AAU9STR3_THLAR</name>
<dbReference type="EMBL" id="OU466862">
    <property type="protein sequence ID" value="CAH2070056.1"/>
    <property type="molecule type" value="Genomic_DNA"/>
</dbReference>
<dbReference type="GO" id="GO:0031982">
    <property type="term" value="C:vesicle"/>
    <property type="evidence" value="ECO:0007669"/>
    <property type="project" value="TreeGrafter"/>
</dbReference>
<gene>
    <name evidence="3" type="ORF">TAV2_LOCUS20900</name>
</gene>
<keyword evidence="1" id="KW-0732">Signal</keyword>
<dbReference type="PANTHER" id="PTHR31181:SF53">
    <property type="entry name" value="EGG CELL-SECRETED-LIKE PROTEIN-RELATED"/>
    <property type="match status" value="1"/>
</dbReference>
<dbReference type="AlphaFoldDB" id="A0AAU9STR3"/>
<accession>A0AAU9STR3</accession>
<evidence type="ECO:0000313" key="3">
    <source>
        <dbReference type="EMBL" id="CAH2070056.1"/>
    </source>
</evidence>
<dbReference type="InterPro" id="IPR008502">
    <property type="entry name" value="Prolamin-like"/>
</dbReference>
<feature type="non-terminal residue" evidence="3">
    <location>
        <position position="1"/>
    </location>
</feature>
<dbReference type="GO" id="GO:0005576">
    <property type="term" value="C:extracellular region"/>
    <property type="evidence" value="ECO:0007669"/>
    <property type="project" value="TreeGrafter"/>
</dbReference>
<feature type="domain" description="Prolamin-like" evidence="2">
    <location>
        <begin position="113"/>
        <end position="158"/>
    </location>
</feature>
<proteinExistence type="predicted"/>
<evidence type="ECO:0000313" key="4">
    <source>
        <dbReference type="Proteomes" id="UP000836841"/>
    </source>
</evidence>
<protein>
    <recommendedName>
        <fullName evidence="2">Prolamin-like domain-containing protein</fullName>
    </recommendedName>
</protein>
<evidence type="ECO:0000256" key="1">
    <source>
        <dbReference type="ARBA" id="ARBA00022729"/>
    </source>
</evidence>
<sequence length="158" mass="17479">MGRENTFALFSLHGSVNHTGRAPRLIYSPFDSMSLTNVTDVGSQAFDLCWALWIIKAVFCLTYDLADNEGERHRRIETLLSTILIVTLCATTLMRPGLAEVQTIPGSPIDITKCWSSLSGVQGCVIEIYKSVLTGKFENVTPTCCKAFKDVDAKCWPK</sequence>
<dbReference type="Proteomes" id="UP000836841">
    <property type="component" value="Chromosome 6"/>
</dbReference>
<reference evidence="3 4" key="1">
    <citation type="submission" date="2022-03" db="EMBL/GenBank/DDBJ databases">
        <authorList>
            <person name="Nunn A."/>
            <person name="Chopra R."/>
            <person name="Nunn A."/>
            <person name="Contreras Garrido A."/>
        </authorList>
    </citation>
    <scope>NUCLEOTIDE SEQUENCE [LARGE SCALE GENOMIC DNA]</scope>
</reference>
<dbReference type="PANTHER" id="PTHR31181">
    <property type="entry name" value="EGG CELL-SECRETED PROTEIN 1.4"/>
    <property type="match status" value="1"/>
</dbReference>
<keyword evidence="4" id="KW-1185">Reference proteome</keyword>
<dbReference type="GO" id="GO:0009567">
    <property type="term" value="P:double fertilization forming a zygote and endosperm"/>
    <property type="evidence" value="ECO:0007669"/>
    <property type="project" value="TreeGrafter"/>
</dbReference>
<organism evidence="3 4">
    <name type="scientific">Thlaspi arvense</name>
    <name type="common">Field penny-cress</name>
    <dbReference type="NCBI Taxonomy" id="13288"/>
    <lineage>
        <taxon>Eukaryota</taxon>
        <taxon>Viridiplantae</taxon>
        <taxon>Streptophyta</taxon>
        <taxon>Embryophyta</taxon>
        <taxon>Tracheophyta</taxon>
        <taxon>Spermatophyta</taxon>
        <taxon>Magnoliopsida</taxon>
        <taxon>eudicotyledons</taxon>
        <taxon>Gunneridae</taxon>
        <taxon>Pentapetalae</taxon>
        <taxon>rosids</taxon>
        <taxon>malvids</taxon>
        <taxon>Brassicales</taxon>
        <taxon>Brassicaceae</taxon>
        <taxon>Thlaspideae</taxon>
        <taxon>Thlaspi</taxon>
    </lineage>
</organism>
<dbReference type="GO" id="GO:0080155">
    <property type="term" value="P:regulation of double fertilization forming a zygote and endosperm"/>
    <property type="evidence" value="ECO:0007669"/>
    <property type="project" value="TreeGrafter"/>
</dbReference>
<evidence type="ECO:0000259" key="2">
    <source>
        <dbReference type="Pfam" id="PF05617"/>
    </source>
</evidence>
<dbReference type="Pfam" id="PF05617">
    <property type="entry name" value="Prolamin_like"/>
    <property type="match status" value="1"/>
</dbReference>